<protein>
    <submittedName>
        <fullName evidence="2">Uncharacterized protein</fullName>
    </submittedName>
</protein>
<keyword evidence="3" id="KW-1185">Reference proteome</keyword>
<name>A0AAP0E2B5_9MAGN</name>
<dbReference type="Proteomes" id="UP001417504">
    <property type="component" value="Unassembled WGS sequence"/>
</dbReference>
<reference evidence="2 3" key="1">
    <citation type="submission" date="2024-01" db="EMBL/GenBank/DDBJ databases">
        <title>Genome assemblies of Stephania.</title>
        <authorList>
            <person name="Yang L."/>
        </authorList>
    </citation>
    <scope>NUCLEOTIDE SEQUENCE [LARGE SCALE GENOMIC DNA]</scope>
    <source>
        <strain evidence="2">QJT</strain>
        <tissue evidence="2">Leaf</tissue>
    </source>
</reference>
<dbReference type="EMBL" id="JBBNAE010000016">
    <property type="protein sequence ID" value="KAK9081413.1"/>
    <property type="molecule type" value="Genomic_DNA"/>
</dbReference>
<feature type="compositionally biased region" description="Basic and acidic residues" evidence="1">
    <location>
        <begin position="61"/>
        <end position="76"/>
    </location>
</feature>
<feature type="compositionally biased region" description="Polar residues" evidence="1">
    <location>
        <begin position="49"/>
        <end position="60"/>
    </location>
</feature>
<evidence type="ECO:0000313" key="3">
    <source>
        <dbReference type="Proteomes" id="UP001417504"/>
    </source>
</evidence>
<comment type="caution">
    <text evidence="2">The sequence shown here is derived from an EMBL/GenBank/DDBJ whole genome shotgun (WGS) entry which is preliminary data.</text>
</comment>
<organism evidence="2 3">
    <name type="scientific">Stephania japonica</name>
    <dbReference type="NCBI Taxonomy" id="461633"/>
    <lineage>
        <taxon>Eukaryota</taxon>
        <taxon>Viridiplantae</taxon>
        <taxon>Streptophyta</taxon>
        <taxon>Embryophyta</taxon>
        <taxon>Tracheophyta</taxon>
        <taxon>Spermatophyta</taxon>
        <taxon>Magnoliopsida</taxon>
        <taxon>Ranunculales</taxon>
        <taxon>Menispermaceae</taxon>
        <taxon>Menispermoideae</taxon>
        <taxon>Cissampelideae</taxon>
        <taxon>Stephania</taxon>
    </lineage>
</organism>
<accession>A0AAP0E2B5</accession>
<feature type="region of interest" description="Disordered" evidence="1">
    <location>
        <begin position="49"/>
        <end position="104"/>
    </location>
</feature>
<evidence type="ECO:0000313" key="2">
    <source>
        <dbReference type="EMBL" id="KAK9081413.1"/>
    </source>
</evidence>
<feature type="compositionally biased region" description="Basic residues" evidence="1">
    <location>
        <begin position="78"/>
        <end position="97"/>
    </location>
</feature>
<proteinExistence type="predicted"/>
<dbReference type="AlphaFoldDB" id="A0AAP0E2B5"/>
<gene>
    <name evidence="2" type="ORF">Sjap_026605</name>
</gene>
<evidence type="ECO:0000256" key="1">
    <source>
        <dbReference type="SAM" id="MobiDB-lite"/>
    </source>
</evidence>
<sequence length="213" mass="23983">MAYGACYLKGTRFFDRGGWYSCRALSSFRPQAHWDSSLRALPALSNRIRNSGSARESAGNNRKEGVHLGKNGEVHPNRPMKNKRRAKREWRAKRMRNGHGEKSVWRRSSRAHSLRFLGPKQCSPGRGLEVPTTTPDYTWLYTFTELTPVQCLAELRGLQSLLLIPSPPRLTGPYLFRGKSGASRSTVERKILGPSSFSTGVSAPLPCGQRWKR</sequence>